<evidence type="ECO:0000313" key="2">
    <source>
        <dbReference type="Proteomes" id="UP001055125"/>
    </source>
</evidence>
<dbReference type="Proteomes" id="UP001055125">
    <property type="component" value="Unassembled WGS sequence"/>
</dbReference>
<dbReference type="InterPro" id="IPR046083">
    <property type="entry name" value="DUF6101"/>
</dbReference>
<organism evidence="1 2">
    <name type="scientific">Methylobacterium iners</name>
    <dbReference type="NCBI Taxonomy" id="418707"/>
    <lineage>
        <taxon>Bacteria</taxon>
        <taxon>Pseudomonadati</taxon>
        <taxon>Pseudomonadota</taxon>
        <taxon>Alphaproteobacteria</taxon>
        <taxon>Hyphomicrobiales</taxon>
        <taxon>Methylobacteriaceae</taxon>
        <taxon>Methylobacterium</taxon>
    </lineage>
</organism>
<reference evidence="1" key="1">
    <citation type="journal article" date="2021" name="Front. Microbiol.">
        <title>Comprehensive Comparative Genomics and Phenotyping of Methylobacterium Species.</title>
        <authorList>
            <person name="Alessa O."/>
            <person name="Ogura Y."/>
            <person name="Fujitani Y."/>
            <person name="Takami H."/>
            <person name="Hayashi T."/>
            <person name="Sahin N."/>
            <person name="Tani A."/>
        </authorList>
    </citation>
    <scope>NUCLEOTIDE SEQUENCE</scope>
    <source>
        <strain evidence="1">DSM 19015</strain>
    </source>
</reference>
<keyword evidence="2" id="KW-1185">Reference proteome</keyword>
<protein>
    <submittedName>
        <fullName evidence="1">Uncharacterized protein</fullName>
    </submittedName>
</protein>
<proteinExistence type="predicted"/>
<dbReference type="RefSeq" id="WP_238243879.1">
    <property type="nucleotide sequence ID" value="NZ_BPQP01000028.1"/>
</dbReference>
<dbReference type="EMBL" id="BPQP01000028">
    <property type="protein sequence ID" value="GJD94709.1"/>
    <property type="molecule type" value="Genomic_DNA"/>
</dbReference>
<gene>
    <name evidence="1" type="ORF">OCOJLMKI_1912</name>
</gene>
<dbReference type="Pfam" id="PF19596">
    <property type="entry name" value="DUF6101"/>
    <property type="match status" value="1"/>
</dbReference>
<sequence length="163" mass="17543">MNTFANMNSEVEADASAPYVHPASPLPVIGRTRTSAPAGVALTFATEAAESCGEDRFALLIVDAGGATLMRLGPFSEDDVVAVWRDCAAKSTLPRMIVREDGTLATVSRQLGPVALGATRTRRRHGSLNGRRPRFLVRRKTGRLPVRPQIFRGEREIMGGALS</sequence>
<reference evidence="1" key="2">
    <citation type="submission" date="2021-08" db="EMBL/GenBank/DDBJ databases">
        <authorList>
            <person name="Tani A."/>
            <person name="Ola A."/>
            <person name="Ogura Y."/>
            <person name="Katsura K."/>
            <person name="Hayashi T."/>
        </authorList>
    </citation>
    <scope>NUCLEOTIDE SEQUENCE</scope>
    <source>
        <strain evidence="1">DSM 19015</strain>
    </source>
</reference>
<evidence type="ECO:0000313" key="1">
    <source>
        <dbReference type="EMBL" id="GJD94709.1"/>
    </source>
</evidence>
<comment type="caution">
    <text evidence="1">The sequence shown here is derived from an EMBL/GenBank/DDBJ whole genome shotgun (WGS) entry which is preliminary data.</text>
</comment>
<accession>A0ABQ4RYD3</accession>
<name>A0ABQ4RYD3_9HYPH</name>